<accession>A0ABT3G3I6</accession>
<protein>
    <recommendedName>
        <fullName evidence="4">AsmA-like protein</fullName>
    </recommendedName>
</protein>
<evidence type="ECO:0000256" key="1">
    <source>
        <dbReference type="SAM" id="Phobius"/>
    </source>
</evidence>
<keyword evidence="1" id="KW-1133">Transmembrane helix</keyword>
<comment type="caution">
    <text evidence="2">The sequence shown here is derived from an EMBL/GenBank/DDBJ whole genome shotgun (WGS) entry which is preliminary data.</text>
</comment>
<keyword evidence="1" id="KW-0472">Membrane</keyword>
<sequence length="514" mass="56649">MSRRQRKRAAAAGSKLRPRWWGRVLVVCLILGVLAMGGSYLWLRAWLHGESFRRMLAGQTDEALNVSSQFGPFRWSGTRMDTSSFTASSEGLVKSIDAEDLLVEVGLGGWWKGVWQIEDAGARRIDIEIDTTAADRVKKDPLAATAPPGPVARQKKWYDSLIPHEVELKQFELSSSSVKVITRSGPVGISGTSWSLVPDKAGKNSYRAEGTGGVVKMPWQWAPRMNLGRARLNYRGDVVYLTGADFQVYESGRLDLAGEMSVKGDGYTFTGDLRDVFCAEVLPENWKQRLSGKVDAEFTAEGRKSGPKVDGEIGLSNGVLTALPLLDSLSAYADTTRFRRIALEEGKSDFSWEDEILVLSNLVIASEGLMRLEGGLRMDPRKQLDGRFRLGLVPGVLARIPGAETVVFSPGERGLLWTDLRITGTLDDPKEDLSRRLVAAAGLRMFEVLPETGEKVLKFTKDVIDQDLETHLQNGAAVIEQGRAVIDEAKGVVDEVEGIFDVLRGKDEPRKKQE</sequence>
<evidence type="ECO:0000313" key="2">
    <source>
        <dbReference type="EMBL" id="MCW1914400.1"/>
    </source>
</evidence>
<dbReference type="RefSeq" id="WP_264513928.1">
    <property type="nucleotide sequence ID" value="NZ_JAPDDR010000006.1"/>
</dbReference>
<feature type="transmembrane region" description="Helical" evidence="1">
    <location>
        <begin position="20"/>
        <end position="43"/>
    </location>
</feature>
<evidence type="ECO:0000313" key="3">
    <source>
        <dbReference type="Proteomes" id="UP001165653"/>
    </source>
</evidence>
<evidence type="ECO:0008006" key="4">
    <source>
        <dbReference type="Google" id="ProtNLM"/>
    </source>
</evidence>
<reference evidence="2" key="1">
    <citation type="submission" date="2022-10" db="EMBL/GenBank/DDBJ databases">
        <title>Luteolibacter sp. GHJ8, whole genome shotgun sequencing project.</title>
        <authorList>
            <person name="Zhao G."/>
            <person name="Shen L."/>
        </authorList>
    </citation>
    <scope>NUCLEOTIDE SEQUENCE</scope>
    <source>
        <strain evidence="2">GHJ8</strain>
    </source>
</reference>
<dbReference type="EMBL" id="JAPDDR010000006">
    <property type="protein sequence ID" value="MCW1914400.1"/>
    <property type="molecule type" value="Genomic_DNA"/>
</dbReference>
<organism evidence="2 3">
    <name type="scientific">Luteolibacter rhizosphaerae</name>
    <dbReference type="NCBI Taxonomy" id="2989719"/>
    <lineage>
        <taxon>Bacteria</taxon>
        <taxon>Pseudomonadati</taxon>
        <taxon>Verrucomicrobiota</taxon>
        <taxon>Verrucomicrobiia</taxon>
        <taxon>Verrucomicrobiales</taxon>
        <taxon>Verrucomicrobiaceae</taxon>
        <taxon>Luteolibacter</taxon>
    </lineage>
</organism>
<keyword evidence="3" id="KW-1185">Reference proteome</keyword>
<name>A0ABT3G3I6_9BACT</name>
<gene>
    <name evidence="2" type="ORF">OJ996_12500</name>
</gene>
<dbReference type="Proteomes" id="UP001165653">
    <property type="component" value="Unassembled WGS sequence"/>
</dbReference>
<keyword evidence="1" id="KW-0812">Transmembrane</keyword>
<proteinExistence type="predicted"/>